<evidence type="ECO:0000313" key="3">
    <source>
        <dbReference type="EMBL" id="CAL4904008.1"/>
    </source>
</evidence>
<keyword evidence="4" id="KW-1185">Reference proteome</keyword>
<feature type="region of interest" description="Disordered" evidence="2">
    <location>
        <begin position="294"/>
        <end position="345"/>
    </location>
</feature>
<protein>
    <submittedName>
        <fullName evidence="3">Uncharacterized protein</fullName>
    </submittedName>
</protein>
<feature type="region of interest" description="Disordered" evidence="2">
    <location>
        <begin position="1"/>
        <end position="36"/>
    </location>
</feature>
<gene>
    <name evidence="3" type="ORF">URODEC1_LOCUS10873</name>
</gene>
<keyword evidence="1" id="KW-0175">Coiled coil</keyword>
<sequence>MDPRPPSGFSNYKSCPNGPSGMLNPMNFHHTQLPHQVPFSQPPYSMSLPRYQYPQQHLYPPHVQYVVVQPQYGPFSLPQPQPPPSGAVLTPPPPPHPSAGVMPLTAPPLPPPPAGVVPLSVSESGTPHSVTGPDEQDIDSLDNDRNAEPDRTSRRLSWTEVEDLRLVSAWLNTSRLSNSKKHYWANVVGVYNRNTPKDRRRALMQLKTHWQRINKKTAHFYDCWCRVKAKYSSVESEKIQLMDKTWAMYNEEAREMYLEEAKHHFPFSHCWKAVWDQPKWQRHISSLYFKKDELPESDDCTSSSEDAEDAPETETGEQCSMPVKKKHEVKGKVPSPPSELQEDIGCSVDPQNMIEKDHKELTEAELQHSDQKLEPTRSNQLEMKDKEIVISEMQTDPLMADTSRIDEFQNGRDGLMVGIARFNEFQHGSAVREDVPEKKTCPQGHKTVEHTGAVRGGLPERETYQQGSKMAKSKRKREGNTSTPLSEVQEDIKRAVNLQTMLQKDREKMSEVQLRLSKEKLELARLKQQEAKDRKETVLYEKYTELLMADTQRFDEFQKEEHRKAVKRMGEMLFGNDGKQPASGNLKRM</sequence>
<dbReference type="PANTHER" id="PTHR45224">
    <property type="entry name" value="OS01G0527900 PROTEIN-RELATED"/>
    <property type="match status" value="1"/>
</dbReference>
<dbReference type="EMBL" id="OZ075121">
    <property type="protein sequence ID" value="CAL4904008.1"/>
    <property type="molecule type" value="Genomic_DNA"/>
</dbReference>
<dbReference type="AlphaFoldDB" id="A0ABC8W742"/>
<reference evidence="3" key="1">
    <citation type="submission" date="2024-10" db="EMBL/GenBank/DDBJ databases">
        <authorList>
            <person name="Ryan C."/>
        </authorList>
    </citation>
    <scope>NUCLEOTIDE SEQUENCE [LARGE SCALE GENOMIC DNA]</scope>
</reference>
<evidence type="ECO:0000313" key="4">
    <source>
        <dbReference type="Proteomes" id="UP001497457"/>
    </source>
</evidence>
<feature type="region of interest" description="Disordered" evidence="2">
    <location>
        <begin position="76"/>
        <end position="152"/>
    </location>
</feature>
<feature type="compositionally biased region" description="Pro residues" evidence="2">
    <location>
        <begin position="77"/>
        <end position="97"/>
    </location>
</feature>
<proteinExistence type="predicted"/>
<evidence type="ECO:0000256" key="2">
    <source>
        <dbReference type="SAM" id="MobiDB-lite"/>
    </source>
</evidence>
<name>A0ABC8W742_9POAL</name>
<dbReference type="Proteomes" id="UP001497457">
    <property type="component" value="Chromosome 11b"/>
</dbReference>
<feature type="compositionally biased region" description="Acidic residues" evidence="2">
    <location>
        <begin position="295"/>
        <end position="315"/>
    </location>
</feature>
<feature type="coiled-coil region" evidence="1">
    <location>
        <begin position="502"/>
        <end position="536"/>
    </location>
</feature>
<feature type="compositionally biased region" description="Pro residues" evidence="2">
    <location>
        <begin position="105"/>
        <end position="115"/>
    </location>
</feature>
<evidence type="ECO:0000256" key="1">
    <source>
        <dbReference type="SAM" id="Coils"/>
    </source>
</evidence>
<feature type="region of interest" description="Disordered" evidence="2">
    <location>
        <begin position="463"/>
        <end position="490"/>
    </location>
</feature>
<dbReference type="PANTHER" id="PTHR45224:SF10">
    <property type="entry name" value="OS09G0317700 PROTEIN"/>
    <property type="match status" value="1"/>
</dbReference>
<organism evidence="3 4">
    <name type="scientific">Urochloa decumbens</name>
    <dbReference type="NCBI Taxonomy" id="240449"/>
    <lineage>
        <taxon>Eukaryota</taxon>
        <taxon>Viridiplantae</taxon>
        <taxon>Streptophyta</taxon>
        <taxon>Embryophyta</taxon>
        <taxon>Tracheophyta</taxon>
        <taxon>Spermatophyta</taxon>
        <taxon>Magnoliopsida</taxon>
        <taxon>Liliopsida</taxon>
        <taxon>Poales</taxon>
        <taxon>Poaceae</taxon>
        <taxon>PACMAD clade</taxon>
        <taxon>Panicoideae</taxon>
        <taxon>Panicodae</taxon>
        <taxon>Paniceae</taxon>
        <taxon>Melinidinae</taxon>
        <taxon>Urochloa</taxon>
    </lineage>
</organism>
<accession>A0ABC8W742</accession>
<feature type="compositionally biased region" description="Basic and acidic residues" evidence="2">
    <location>
        <begin position="142"/>
        <end position="152"/>
    </location>
</feature>